<evidence type="ECO:0000313" key="2">
    <source>
        <dbReference type="EMBL" id="KAG7363535.1"/>
    </source>
</evidence>
<dbReference type="GO" id="GO:0005509">
    <property type="term" value="F:calcium ion binding"/>
    <property type="evidence" value="ECO:0007669"/>
    <property type="project" value="InterPro"/>
</dbReference>
<evidence type="ECO:0000313" key="3">
    <source>
        <dbReference type="Proteomes" id="UP000693970"/>
    </source>
</evidence>
<dbReference type="Pfam" id="PF00036">
    <property type="entry name" value="EF-hand_1"/>
    <property type="match status" value="1"/>
</dbReference>
<evidence type="ECO:0000259" key="1">
    <source>
        <dbReference type="PROSITE" id="PS50222"/>
    </source>
</evidence>
<sequence>MIARTAALRSLARCSHRSSVTPNASLVVVRSLSMYNPIKFDAVDPDKIFDEIDTTGSGTITRDEFKAALGRLRYSDLLKIHEAAVANLKAIDSKMEKLQEIEQDMMDLKEIAGRKKDVYNNIGMTTAADIDILFDQAKMTRQRLKNNVFELKGQLSQTRDAYNNIGFSTAADLAELFREVDDKKSKDAA</sequence>
<proteinExistence type="predicted"/>
<accession>A0A9K3PXY7</accession>
<dbReference type="EMBL" id="JAGRRH010000010">
    <property type="protein sequence ID" value="KAG7363535.1"/>
    <property type="molecule type" value="Genomic_DNA"/>
</dbReference>
<dbReference type="AlphaFoldDB" id="A0A9K3PXY7"/>
<organism evidence="2 3">
    <name type="scientific">Nitzschia inconspicua</name>
    <dbReference type="NCBI Taxonomy" id="303405"/>
    <lineage>
        <taxon>Eukaryota</taxon>
        <taxon>Sar</taxon>
        <taxon>Stramenopiles</taxon>
        <taxon>Ochrophyta</taxon>
        <taxon>Bacillariophyta</taxon>
        <taxon>Bacillariophyceae</taxon>
        <taxon>Bacillariophycidae</taxon>
        <taxon>Bacillariales</taxon>
        <taxon>Bacillariaceae</taxon>
        <taxon>Nitzschia</taxon>
    </lineage>
</organism>
<feature type="domain" description="EF-hand" evidence="1">
    <location>
        <begin position="40"/>
        <end position="75"/>
    </location>
</feature>
<reference evidence="2" key="2">
    <citation type="submission" date="2021-04" db="EMBL/GenBank/DDBJ databases">
        <authorList>
            <person name="Podell S."/>
        </authorList>
    </citation>
    <scope>NUCLEOTIDE SEQUENCE</scope>
    <source>
        <strain evidence="2">Hildebrandi</strain>
    </source>
</reference>
<gene>
    <name evidence="2" type="ORF">IV203_026896</name>
</gene>
<dbReference type="Proteomes" id="UP000693970">
    <property type="component" value="Unassembled WGS sequence"/>
</dbReference>
<dbReference type="SMART" id="SM00054">
    <property type="entry name" value="EFh"/>
    <property type="match status" value="1"/>
</dbReference>
<dbReference type="PROSITE" id="PS50222">
    <property type="entry name" value="EF_HAND_2"/>
    <property type="match status" value="1"/>
</dbReference>
<keyword evidence="3" id="KW-1185">Reference proteome</keyword>
<dbReference type="InterPro" id="IPR002048">
    <property type="entry name" value="EF_hand_dom"/>
</dbReference>
<reference evidence="2" key="1">
    <citation type="journal article" date="2021" name="Sci. Rep.">
        <title>Diploid genomic architecture of Nitzschia inconspicua, an elite biomass production diatom.</title>
        <authorList>
            <person name="Oliver A."/>
            <person name="Podell S."/>
            <person name="Pinowska A."/>
            <person name="Traller J.C."/>
            <person name="Smith S.R."/>
            <person name="McClure R."/>
            <person name="Beliaev A."/>
            <person name="Bohutskyi P."/>
            <person name="Hill E.A."/>
            <person name="Rabines A."/>
            <person name="Zheng H."/>
            <person name="Allen L.Z."/>
            <person name="Kuo A."/>
            <person name="Grigoriev I.V."/>
            <person name="Allen A.E."/>
            <person name="Hazlebeck D."/>
            <person name="Allen E.E."/>
        </authorList>
    </citation>
    <scope>NUCLEOTIDE SEQUENCE</scope>
    <source>
        <strain evidence="2">Hildebrandi</strain>
    </source>
</reference>
<name>A0A9K3PXY7_9STRA</name>
<comment type="caution">
    <text evidence="2">The sequence shown here is derived from an EMBL/GenBank/DDBJ whole genome shotgun (WGS) entry which is preliminary data.</text>
</comment>
<protein>
    <submittedName>
        <fullName evidence="2">EF hand domain containing protein</fullName>
    </submittedName>
</protein>